<sequence>MLGEPLTYEESWERVYCSYPDRYLKRSLAPSEYKTTRSGELYVPFRNRERLENEVACLKYIRQQTDIPVPEVLGAYEKDGSFWVWTARAEGVPLKALKEEDRLKVVPEIQRHIATLQTLRSKKTGGPSGILCPPYMITNHCDRNTTWQRISAEDFIYVFCHGDLSGSNVIVDPMTHKVVAILDWEYGGYYPKEHEIPYYEKPIPSGAQLRYFPQTAELIKQFWEDSTCLR</sequence>
<accession>A0A8H4VLV8</accession>
<dbReference type="InterPro" id="IPR002575">
    <property type="entry name" value="Aminoglycoside_PTrfase"/>
</dbReference>
<dbReference type="SUPFAM" id="SSF56112">
    <property type="entry name" value="Protein kinase-like (PK-like)"/>
    <property type="match status" value="1"/>
</dbReference>
<dbReference type="Proteomes" id="UP000566819">
    <property type="component" value="Unassembled WGS sequence"/>
</dbReference>
<keyword evidence="3" id="KW-1185">Reference proteome</keyword>
<evidence type="ECO:0000313" key="3">
    <source>
        <dbReference type="Proteomes" id="UP000566819"/>
    </source>
</evidence>
<proteinExistence type="predicted"/>
<comment type="caution">
    <text evidence="2">The sequence shown here is derived from an EMBL/GenBank/DDBJ whole genome shotgun (WGS) entry which is preliminary data.</text>
</comment>
<dbReference type="OrthoDB" id="2906425at2759"/>
<reference evidence="2 3" key="1">
    <citation type="submission" date="2020-03" db="EMBL/GenBank/DDBJ databases">
        <title>Draft Genome Sequence of Cudoniella acicularis.</title>
        <authorList>
            <person name="Buettner E."/>
            <person name="Kellner H."/>
        </authorList>
    </citation>
    <scope>NUCLEOTIDE SEQUENCE [LARGE SCALE GENOMIC DNA]</scope>
    <source>
        <strain evidence="2 3">DSM 108380</strain>
    </source>
</reference>
<gene>
    <name evidence="2" type="ORF">G7Y89_g15400</name>
</gene>
<dbReference type="InterPro" id="IPR011009">
    <property type="entry name" value="Kinase-like_dom_sf"/>
</dbReference>
<dbReference type="InterPro" id="IPR051678">
    <property type="entry name" value="AGP_Transferase"/>
</dbReference>
<feature type="domain" description="Aminoglycoside phosphotransferase" evidence="1">
    <location>
        <begin position="157"/>
        <end position="191"/>
    </location>
</feature>
<dbReference type="PANTHER" id="PTHR21310:SF15">
    <property type="entry name" value="AMINOGLYCOSIDE PHOSPHOTRANSFERASE DOMAIN-CONTAINING PROTEIN"/>
    <property type="match status" value="1"/>
</dbReference>
<dbReference type="PANTHER" id="PTHR21310">
    <property type="entry name" value="AMINOGLYCOSIDE PHOSPHOTRANSFERASE-RELATED-RELATED"/>
    <property type="match status" value="1"/>
</dbReference>
<dbReference type="AlphaFoldDB" id="A0A8H4VLV8"/>
<dbReference type="Gene3D" id="3.90.1200.10">
    <property type="match status" value="1"/>
</dbReference>
<evidence type="ECO:0000313" key="2">
    <source>
        <dbReference type="EMBL" id="KAF4614337.1"/>
    </source>
</evidence>
<organism evidence="2 3">
    <name type="scientific">Cudoniella acicularis</name>
    <dbReference type="NCBI Taxonomy" id="354080"/>
    <lineage>
        <taxon>Eukaryota</taxon>
        <taxon>Fungi</taxon>
        <taxon>Dikarya</taxon>
        <taxon>Ascomycota</taxon>
        <taxon>Pezizomycotina</taxon>
        <taxon>Leotiomycetes</taxon>
        <taxon>Helotiales</taxon>
        <taxon>Tricladiaceae</taxon>
        <taxon>Cudoniella</taxon>
    </lineage>
</organism>
<evidence type="ECO:0000259" key="1">
    <source>
        <dbReference type="Pfam" id="PF01636"/>
    </source>
</evidence>
<dbReference type="CDD" id="cd05120">
    <property type="entry name" value="APH_ChoK_like"/>
    <property type="match status" value="1"/>
</dbReference>
<name>A0A8H4VLV8_9HELO</name>
<dbReference type="EMBL" id="JAAMPI010002385">
    <property type="protein sequence ID" value="KAF4614337.1"/>
    <property type="molecule type" value="Genomic_DNA"/>
</dbReference>
<dbReference type="Pfam" id="PF01636">
    <property type="entry name" value="APH"/>
    <property type="match status" value="1"/>
</dbReference>
<protein>
    <recommendedName>
        <fullName evidence="1">Aminoglycoside phosphotransferase domain-containing protein</fullName>
    </recommendedName>
</protein>